<organism evidence="2 3">
    <name type="scientific">Dictyostelium firmibasis</name>
    <dbReference type="NCBI Taxonomy" id="79012"/>
    <lineage>
        <taxon>Eukaryota</taxon>
        <taxon>Amoebozoa</taxon>
        <taxon>Evosea</taxon>
        <taxon>Eumycetozoa</taxon>
        <taxon>Dictyostelia</taxon>
        <taxon>Dictyosteliales</taxon>
        <taxon>Dictyosteliaceae</taxon>
        <taxon>Dictyostelium</taxon>
    </lineage>
</organism>
<dbReference type="AlphaFoldDB" id="A0AAN7U5H9"/>
<keyword evidence="3" id="KW-1185">Reference proteome</keyword>
<accession>A0AAN7U5H9</accession>
<protein>
    <submittedName>
        <fullName evidence="2">Uncharacterized protein</fullName>
    </submittedName>
</protein>
<comment type="caution">
    <text evidence="2">The sequence shown here is derived from an EMBL/GenBank/DDBJ whole genome shotgun (WGS) entry which is preliminary data.</text>
</comment>
<dbReference type="EMBL" id="JAVFKY010000003">
    <property type="protein sequence ID" value="KAK5579285.1"/>
    <property type="molecule type" value="Genomic_DNA"/>
</dbReference>
<proteinExistence type="predicted"/>
<dbReference type="Proteomes" id="UP001344447">
    <property type="component" value="Unassembled WGS sequence"/>
</dbReference>
<sequence>MIAKVFKSITPESYILLVNAGLISAYGVRIIFQSVKDDEGKVDEKAHIGIGHFFKKRGAQLVDGKNLTDI</sequence>
<keyword evidence="1" id="KW-1133">Transmembrane helix</keyword>
<reference evidence="2 3" key="1">
    <citation type="submission" date="2023-11" db="EMBL/GenBank/DDBJ databases">
        <title>Dfirmibasis_genome.</title>
        <authorList>
            <person name="Edelbroek B."/>
            <person name="Kjellin J."/>
            <person name="Jerlstrom-Hultqvist J."/>
            <person name="Soderbom F."/>
        </authorList>
    </citation>
    <scope>NUCLEOTIDE SEQUENCE [LARGE SCALE GENOMIC DNA]</scope>
    <source>
        <strain evidence="2 3">TNS-C-14</strain>
    </source>
</reference>
<name>A0AAN7U5H9_9MYCE</name>
<evidence type="ECO:0000313" key="3">
    <source>
        <dbReference type="Proteomes" id="UP001344447"/>
    </source>
</evidence>
<evidence type="ECO:0000313" key="2">
    <source>
        <dbReference type="EMBL" id="KAK5579285.1"/>
    </source>
</evidence>
<feature type="transmembrane region" description="Helical" evidence="1">
    <location>
        <begin position="14"/>
        <end position="32"/>
    </location>
</feature>
<gene>
    <name evidence="2" type="ORF">RB653_008966</name>
</gene>
<keyword evidence="1" id="KW-0812">Transmembrane</keyword>
<evidence type="ECO:0000256" key="1">
    <source>
        <dbReference type="SAM" id="Phobius"/>
    </source>
</evidence>
<keyword evidence="1" id="KW-0472">Membrane</keyword>